<accession>A0A502EIG7</accession>
<comment type="caution">
    <text evidence="3">The sequence shown here is derived from an EMBL/GenBank/DDBJ whole genome shotgun (WGS) entry which is preliminary data.</text>
</comment>
<evidence type="ECO:0000313" key="4">
    <source>
        <dbReference type="Proteomes" id="UP000320095"/>
    </source>
</evidence>
<evidence type="ECO:0000259" key="2">
    <source>
        <dbReference type="Pfam" id="PF08044"/>
    </source>
</evidence>
<dbReference type="Proteomes" id="UP000320095">
    <property type="component" value="Unassembled WGS sequence"/>
</dbReference>
<dbReference type="PANTHER" id="PTHR40763:SF5">
    <property type="entry name" value="MEMBRANE PROTEIN"/>
    <property type="match status" value="1"/>
</dbReference>
<dbReference type="InterPro" id="IPR012551">
    <property type="entry name" value="DUF1707_SHOCT-like"/>
</dbReference>
<sequence>MTSINSGIGSDVDPGKRTGGQERSDLGKRAGGQERSDSGNSTVLRISDADRNGTLRRLHNAVALGLIDIGEFEERSAAVSQARLHSELGALVEDLPGPGAIVTTATDRVELRGVLGSLKRQGEWIVPTRLSLVRRMGSIDLDLTKARFAGPIVVIELDVKFGSVDIRLPEGASASIDDVEVLVGSARDHRKDAPAEGSPHVILTGRSVCGSIDIRGPRKSLFGRG</sequence>
<protein>
    <submittedName>
        <fullName evidence="3">DUF1707 and DUF2154 domain-containing protein</fullName>
    </submittedName>
</protein>
<evidence type="ECO:0000313" key="3">
    <source>
        <dbReference type="EMBL" id="TPG36934.1"/>
    </source>
</evidence>
<dbReference type="PANTHER" id="PTHR40763">
    <property type="entry name" value="MEMBRANE PROTEIN-RELATED"/>
    <property type="match status" value="1"/>
</dbReference>
<organism evidence="3 4">
    <name type="scientific">Mycolicibacterium hodleri</name>
    <dbReference type="NCBI Taxonomy" id="49897"/>
    <lineage>
        <taxon>Bacteria</taxon>
        <taxon>Bacillati</taxon>
        <taxon>Actinomycetota</taxon>
        <taxon>Actinomycetes</taxon>
        <taxon>Mycobacteriales</taxon>
        <taxon>Mycobacteriaceae</taxon>
        <taxon>Mycolicibacterium</taxon>
    </lineage>
</organism>
<dbReference type="EMBL" id="RCZG01000001">
    <property type="protein sequence ID" value="TPG36934.1"/>
    <property type="molecule type" value="Genomic_DNA"/>
</dbReference>
<dbReference type="Pfam" id="PF08044">
    <property type="entry name" value="DUF1707"/>
    <property type="match status" value="1"/>
</dbReference>
<dbReference type="OrthoDB" id="4772576at2"/>
<name>A0A502EIG7_9MYCO</name>
<gene>
    <name evidence="3" type="ORF">EAH80_03325</name>
</gene>
<dbReference type="RefSeq" id="WP_140687926.1">
    <property type="nucleotide sequence ID" value="NZ_RCZG01000001.1"/>
</dbReference>
<evidence type="ECO:0000256" key="1">
    <source>
        <dbReference type="SAM" id="MobiDB-lite"/>
    </source>
</evidence>
<feature type="domain" description="DUF1707" evidence="2">
    <location>
        <begin position="44"/>
        <end position="96"/>
    </location>
</feature>
<keyword evidence="4" id="KW-1185">Reference proteome</keyword>
<dbReference type="AlphaFoldDB" id="A0A502EIG7"/>
<reference evidence="3 4" key="1">
    <citation type="journal article" date="2019" name="Environ. Microbiol.">
        <title>Species interactions and distinct microbial communities in high Arctic permafrost affected cryosols are associated with the CH4 and CO2 gas fluxes.</title>
        <authorList>
            <person name="Altshuler I."/>
            <person name="Hamel J."/>
            <person name="Turney S."/>
            <person name="Magnuson E."/>
            <person name="Levesque R."/>
            <person name="Greer C."/>
            <person name="Whyte L.G."/>
        </authorList>
    </citation>
    <scope>NUCLEOTIDE SEQUENCE [LARGE SCALE GENOMIC DNA]</scope>
    <source>
        <strain evidence="3 4">S5.20</strain>
    </source>
</reference>
<feature type="compositionally biased region" description="Basic and acidic residues" evidence="1">
    <location>
        <begin position="13"/>
        <end position="37"/>
    </location>
</feature>
<feature type="region of interest" description="Disordered" evidence="1">
    <location>
        <begin position="1"/>
        <end position="43"/>
    </location>
</feature>
<proteinExistence type="predicted"/>